<dbReference type="VEuPathDB" id="TriTrypDB:TcCLB.503703.90"/>
<dbReference type="VEuPathDB" id="TriTrypDB:TCDM_07622"/>
<evidence type="ECO:0000313" key="3">
    <source>
        <dbReference type="Proteomes" id="UP000246121"/>
    </source>
</evidence>
<sequence length="430" mass="51199">MLDGETLPSVGQSQVGNAGLSPEQRKYHVISAQLESIMGEACKEPPSGANFVSIKRRITALQYALEEAERRICEKQRLDDISRKRKVLDVYLRRAKKDEERRDVLEKDVGRRKQLVSEMQEEKRFYYNQKNKEVGGRIEKYRNSILDAQAAVIERAEAEGEKRDRIISRLQEERARTAYEHKEKSLKRMERCREVLNRRKQKEEEMRREKQAAFISHMRKLEQDEGVDAILNKRKDIHSFLARRRNSGRAGNDDGFMEAAAPSRYKTHETLLRELKEKEEQHKARYEAEQAFRQYEIQLRAHARQKRIERQRQNYRAQLEKRIQRNDEIIEMAREKKKRGELVKGAREAREQENLNEITRDIEQHRNRAEKMAYRRHQDALEKNYYRWNGRAQRVILQLQDAIRADKDKNCAMDQNEVFMPTALCSFDNL</sequence>
<dbReference type="VEuPathDB" id="TriTrypDB:TCSYLVIO_005452"/>
<dbReference type="EMBL" id="PRFA01000019">
    <property type="protein sequence ID" value="PWU96253.1"/>
    <property type="molecule type" value="Genomic_DNA"/>
</dbReference>
<dbReference type="AlphaFoldDB" id="A0A2V2VPN2"/>
<dbReference type="VEuPathDB" id="TriTrypDB:TcCLB.511445.110"/>
<dbReference type="VEuPathDB" id="TriTrypDB:C4B63_19g246"/>
<proteinExistence type="predicted"/>
<dbReference type="VEuPathDB" id="TriTrypDB:Tc_MARK_4109"/>
<organism evidence="2 3">
    <name type="scientific">Trypanosoma cruzi</name>
    <dbReference type="NCBI Taxonomy" id="5693"/>
    <lineage>
        <taxon>Eukaryota</taxon>
        <taxon>Discoba</taxon>
        <taxon>Euglenozoa</taxon>
        <taxon>Kinetoplastea</taxon>
        <taxon>Metakinetoplastina</taxon>
        <taxon>Trypanosomatida</taxon>
        <taxon>Trypanosomatidae</taxon>
        <taxon>Trypanosoma</taxon>
        <taxon>Schizotrypanum</taxon>
    </lineage>
</organism>
<comment type="caution">
    <text evidence="2">The sequence shown here is derived from an EMBL/GenBank/DDBJ whole genome shotgun (WGS) entry which is preliminary data.</text>
</comment>
<dbReference type="VEuPathDB" id="TriTrypDB:C3747_9g270"/>
<feature type="coiled-coil region" evidence="1">
    <location>
        <begin position="265"/>
        <end position="375"/>
    </location>
</feature>
<gene>
    <name evidence="2" type="ORF">C4B63_19g246</name>
</gene>
<dbReference type="VEuPathDB" id="TriTrypDB:ECC02_003635"/>
<dbReference type="VEuPathDB" id="TriTrypDB:Tc_MARK_4110"/>
<feature type="coiled-coil region" evidence="1">
    <location>
        <begin position="153"/>
        <end position="213"/>
    </location>
</feature>
<evidence type="ECO:0000256" key="1">
    <source>
        <dbReference type="SAM" id="Coils"/>
    </source>
</evidence>
<reference evidence="2 3" key="1">
    <citation type="journal article" date="2018" name="Microb. Genom.">
        <title>Expanding an expanded genome: long-read sequencing of Trypanosoma cruzi.</title>
        <authorList>
            <person name="Berna L."/>
            <person name="Rodriguez M."/>
            <person name="Chiribao M.L."/>
            <person name="Parodi-Talice A."/>
            <person name="Pita S."/>
            <person name="Rijo G."/>
            <person name="Alvarez-Valin F."/>
            <person name="Robello C."/>
        </authorList>
    </citation>
    <scope>NUCLEOTIDE SEQUENCE [LARGE SCALE GENOMIC DNA]</scope>
    <source>
        <strain evidence="2 3">Dm28c</strain>
    </source>
</reference>
<dbReference type="Proteomes" id="UP000246121">
    <property type="component" value="Unassembled WGS sequence"/>
</dbReference>
<dbReference type="VEuPathDB" id="TriTrypDB:TcBrA4_0057020"/>
<dbReference type="VEuPathDB" id="TriTrypDB:TcCL_NonESM01333"/>
<dbReference type="VEuPathDB" id="TriTrypDB:TcYC6_0074460"/>
<keyword evidence="1" id="KW-0175">Coiled coil</keyword>
<feature type="coiled-coil region" evidence="1">
    <location>
        <begin position="51"/>
        <end position="108"/>
    </location>
</feature>
<dbReference type="VEuPathDB" id="TriTrypDB:TcG_01668"/>
<evidence type="ECO:0000313" key="2">
    <source>
        <dbReference type="EMBL" id="PWU96253.1"/>
    </source>
</evidence>
<dbReference type="VEuPathDB" id="TriTrypDB:BCY84_03139"/>
<name>A0A2V2VPN2_TRYCR</name>
<accession>A0A2V2VPN2</accession>
<protein>
    <submittedName>
        <fullName evidence="2">Uncharacterized protein</fullName>
    </submittedName>
</protein>